<reference evidence="6" key="1">
    <citation type="submission" date="2022-11" db="UniProtKB">
        <authorList>
            <consortium name="WormBaseParasite"/>
        </authorList>
    </citation>
    <scope>IDENTIFICATION</scope>
</reference>
<dbReference type="InterPro" id="IPR036508">
    <property type="entry name" value="Chitin-bd_dom_sf"/>
</dbReference>
<dbReference type="InterPro" id="IPR006149">
    <property type="entry name" value="EB_dom"/>
</dbReference>
<dbReference type="InterPro" id="IPR053014">
    <property type="entry name" value="Cuticle_assoc_divergent"/>
</dbReference>
<dbReference type="PROSITE" id="PS50940">
    <property type="entry name" value="CHIT_BIND_II"/>
    <property type="match status" value="1"/>
</dbReference>
<dbReference type="InterPro" id="IPR006150">
    <property type="entry name" value="Cys_repeat_1"/>
</dbReference>
<feature type="compositionally biased region" description="Polar residues" evidence="1">
    <location>
        <begin position="1525"/>
        <end position="1545"/>
    </location>
</feature>
<dbReference type="PANTHER" id="PTHR46339:SF6">
    <property type="entry name" value="BPTI_KUNITZ INHIBITOR DOMAIN-CONTAINING PROTEIN"/>
    <property type="match status" value="1"/>
</dbReference>
<dbReference type="WBParaSite" id="ACRNAN_Path_1451.g5695.t2">
    <property type="protein sequence ID" value="ACRNAN_Path_1451.g5695.t2"/>
    <property type="gene ID" value="ACRNAN_Path_1451.g5695"/>
</dbReference>
<dbReference type="Gene3D" id="4.10.410.10">
    <property type="entry name" value="Pancreatic trypsin inhibitor Kunitz domain"/>
    <property type="match status" value="3"/>
</dbReference>
<dbReference type="Pfam" id="PF01683">
    <property type="entry name" value="EB"/>
    <property type="match status" value="1"/>
</dbReference>
<dbReference type="PROSITE" id="PS00280">
    <property type="entry name" value="BPTI_KUNITZ_1"/>
    <property type="match status" value="2"/>
</dbReference>
<dbReference type="CDD" id="cd00109">
    <property type="entry name" value="Kunitz-type"/>
    <property type="match status" value="2"/>
</dbReference>
<dbReference type="GO" id="GO:0008061">
    <property type="term" value="F:chitin binding"/>
    <property type="evidence" value="ECO:0007669"/>
    <property type="project" value="InterPro"/>
</dbReference>
<dbReference type="Proteomes" id="UP000887540">
    <property type="component" value="Unplaced"/>
</dbReference>
<feature type="domain" description="BPTI/Kunitz inhibitor" evidence="3">
    <location>
        <begin position="544"/>
        <end position="597"/>
    </location>
</feature>
<feature type="domain" description="Chitin-binding type-2" evidence="4">
    <location>
        <begin position="26"/>
        <end position="73"/>
    </location>
</feature>
<dbReference type="InterPro" id="IPR036880">
    <property type="entry name" value="Kunitz_BPTI_sf"/>
</dbReference>
<feature type="domain" description="BPTI/Kunitz inhibitor" evidence="3">
    <location>
        <begin position="440"/>
        <end position="494"/>
    </location>
</feature>
<evidence type="ECO:0000259" key="4">
    <source>
        <dbReference type="PROSITE" id="PS50940"/>
    </source>
</evidence>
<organism evidence="5 6">
    <name type="scientific">Acrobeloides nanus</name>
    <dbReference type="NCBI Taxonomy" id="290746"/>
    <lineage>
        <taxon>Eukaryota</taxon>
        <taxon>Metazoa</taxon>
        <taxon>Ecdysozoa</taxon>
        <taxon>Nematoda</taxon>
        <taxon>Chromadorea</taxon>
        <taxon>Rhabditida</taxon>
        <taxon>Tylenchina</taxon>
        <taxon>Cephalobomorpha</taxon>
        <taxon>Cephaloboidea</taxon>
        <taxon>Cephalobidae</taxon>
        <taxon>Acrobeloides</taxon>
    </lineage>
</organism>
<dbReference type="SMART" id="SM00289">
    <property type="entry name" value="WR1"/>
    <property type="match status" value="19"/>
</dbReference>
<dbReference type="PANTHER" id="PTHR46339">
    <property type="entry name" value="PROTEIN CBG15282-RELATED"/>
    <property type="match status" value="1"/>
</dbReference>
<evidence type="ECO:0000313" key="6">
    <source>
        <dbReference type="WBParaSite" id="ACRNAN_Path_1451.g5695.t2"/>
    </source>
</evidence>
<proteinExistence type="predicted"/>
<dbReference type="GO" id="GO:0004867">
    <property type="term" value="F:serine-type endopeptidase inhibitor activity"/>
    <property type="evidence" value="ECO:0007669"/>
    <property type="project" value="InterPro"/>
</dbReference>
<dbReference type="SMART" id="SM00131">
    <property type="entry name" value="KU"/>
    <property type="match status" value="3"/>
</dbReference>
<dbReference type="GO" id="GO:0005576">
    <property type="term" value="C:extracellular region"/>
    <property type="evidence" value="ECO:0007669"/>
    <property type="project" value="InterPro"/>
</dbReference>
<evidence type="ECO:0000256" key="2">
    <source>
        <dbReference type="SAM" id="SignalP"/>
    </source>
</evidence>
<dbReference type="SUPFAM" id="SSF57362">
    <property type="entry name" value="BPTI-like"/>
    <property type="match status" value="3"/>
</dbReference>
<accession>A0A914C0S2</accession>
<feature type="domain" description="BPTI/Kunitz inhibitor" evidence="3">
    <location>
        <begin position="333"/>
        <end position="387"/>
    </location>
</feature>
<dbReference type="InterPro" id="IPR028150">
    <property type="entry name" value="Lustrin_cystein"/>
</dbReference>
<feature type="compositionally biased region" description="Polar residues" evidence="1">
    <location>
        <begin position="1262"/>
        <end position="1283"/>
    </location>
</feature>
<dbReference type="InterPro" id="IPR002223">
    <property type="entry name" value="Kunitz_BPTI"/>
</dbReference>
<name>A0A914C0S2_9BILA</name>
<sequence length="1592" mass="172301">MVYFSNCCVFYLAIFSLLLILRVSAKLECDPKVNIKKPDPDNPSSYLYCNFEGIITKKNCPEGKKFDNSTLDCVLINKELAQDDPILQPQFQAPDDICGTGVPLTRLSAPVACNPSISSCPDGYVCTMYTRTGTSYCCQNPSNPDEDESLCPGKQVTYYEPATGKPKTCVLAAPGSCPTGFACNLVGATTTRCCGKDFGCPFNSAGFVSSSTGVHIPCQIGDKRTCPEGFVCSKSTLFNSGICCSNTEVANSDDVCFGEKPLNQPNPCSANHPCPAGYTCRNGRCCPSSDWCPAGAPLAGISSCSAQEPCPNNYQCVINNGQQFCCPAPEHICGQPKNTGSSCDTPQLTVTRYYFDTSTGSCRSFQYSQCGGNANNFDTLEQCEGFCLVSQCPQGIGYRTGASNAVCSPLSPTTCPPQYSCMQPLYGVNHICCSNEELSCKESVSAGTACFGTFLTMQRFHYNTETGKCEAFQFYGCHGSANNYLTKQECEATCQLNLKHVCNGAAPLTDPNGHIQRCGDNTPCPSGYTCNDKGYCCPSSELACSSPKIAGSKCTTTRQDTYWYYDSESESCAPFTYHGCGGAPNRFADKASCEKLCHNRVGTCPTGMSSNTNDIQECTLNVAGTCPEGMSCVKSTTGSPICCASPAECPNGRQAYIIPGSDSNVACNPGDDICPANYECVQSSTVPGFYMCCSEAARRASLPKPSKTFSSRAPKCPLGLPTNGQRCIVNGIGTCMDGYTCLGFGKNGICCKAQPKCPKMNRPYFIARKQVLICSDDQAGCPSGSNCLESNLEDIEICCIPKQRSSSLIASIPKCRGDMLPFFDLGAREPKECRPEALVNDTVPGFYMCCSEAARRASLPKPSKTFSSRAPKCPLGLPTNGQRCIVNGIGTCMDGYTCLGFGKNGICCKAQPKCPKMHRPYFIARKQVLICSDDQAGCPSGSNCLESNLEDIEICCIPKQRSSSLIASIPKCRGDMLPFFDLGAREPKECRPEALVNECPDDYECGLASDDMYYCCPSWERCPAGATAFYMEGTRKPLGCNLVANNCPEGYSCEGPQDRAICCRTQASQAHCPMGRSPFLYARRPLVCPPGSTKCPRGYDCIPSTVPNLHMCCSTSMEQGEATPDCVNGVAYMEPMSSRPRFCSPQHVNTCPPGYFCQRSTMNDKNICCTSGAIDNRFEGYCPPGQIPYTHVNTIEPSTCHMVLNPCPNTAPYQCIYSAEKQNSYCCAPIDTAIKMAFHRMKGQNQLGHNQVMMTSVVDPNFTKNMSPNGNTPSDLGQDSNSDFPPDAPPSGCPPESRPVINVYTKQYLPCSPHLKCPDGFTCYSNFPDGRHAHCCTTVLTDNDVIRRAPESEIAQFSPPGRRVNNRPKEHFCPQGFIKTENGCRRTFYIGQQGCEFNNQCDAEAQGAFCNRGYCACPQEMIIYQSNCVPLCPEGYANIAGRCHDLTTVVFMDSVEDRANGTIGGYCMSTVVVEEQCIVPNSYCNSRSVTCQCKPGYELKLDEENKSDNLTCIQVADSKFGDSTGPISTTTKSQENSAPSSSTSQPIQEKKIYYVIEFDDPGNSTEIEGSGSFEGLMLNDTSLFMQGDQPWD</sequence>
<feature type="region of interest" description="Disordered" evidence="1">
    <location>
        <begin position="1523"/>
        <end position="1545"/>
    </location>
</feature>
<feature type="region of interest" description="Disordered" evidence="1">
    <location>
        <begin position="1260"/>
        <end position="1296"/>
    </location>
</feature>
<evidence type="ECO:0000256" key="1">
    <source>
        <dbReference type="SAM" id="MobiDB-lite"/>
    </source>
</evidence>
<dbReference type="InterPro" id="IPR020901">
    <property type="entry name" value="Prtase_inh_Kunz-CS"/>
</dbReference>
<keyword evidence="2" id="KW-0732">Signal</keyword>
<feature type="compositionally biased region" description="Pro residues" evidence="1">
    <location>
        <begin position="1286"/>
        <end position="1296"/>
    </location>
</feature>
<feature type="signal peptide" evidence="2">
    <location>
        <begin position="1"/>
        <end position="25"/>
    </location>
</feature>
<dbReference type="InterPro" id="IPR002557">
    <property type="entry name" value="Chitin-bd_dom"/>
</dbReference>
<protein>
    <submittedName>
        <fullName evidence="6">Uncharacterized protein</fullName>
    </submittedName>
</protein>
<evidence type="ECO:0000259" key="3">
    <source>
        <dbReference type="PROSITE" id="PS50279"/>
    </source>
</evidence>
<feature type="chain" id="PRO_5037080042" evidence="2">
    <location>
        <begin position="26"/>
        <end position="1592"/>
    </location>
</feature>
<dbReference type="PROSITE" id="PS50279">
    <property type="entry name" value="BPTI_KUNITZ_2"/>
    <property type="match status" value="3"/>
</dbReference>
<dbReference type="Pfam" id="PF14625">
    <property type="entry name" value="Lustrin_cystein"/>
    <property type="match status" value="16"/>
</dbReference>
<keyword evidence="5" id="KW-1185">Reference proteome</keyword>
<dbReference type="Pfam" id="PF00014">
    <property type="entry name" value="Kunitz_BPTI"/>
    <property type="match status" value="3"/>
</dbReference>
<dbReference type="SUPFAM" id="SSF57625">
    <property type="entry name" value="Invertebrate chitin-binding proteins"/>
    <property type="match status" value="1"/>
</dbReference>
<evidence type="ECO:0000313" key="5">
    <source>
        <dbReference type="Proteomes" id="UP000887540"/>
    </source>
</evidence>